<organism evidence="1 2">
    <name type="scientific">Setaria italica</name>
    <name type="common">Foxtail millet</name>
    <name type="synonym">Panicum italicum</name>
    <dbReference type="NCBI Taxonomy" id="4555"/>
    <lineage>
        <taxon>Eukaryota</taxon>
        <taxon>Viridiplantae</taxon>
        <taxon>Streptophyta</taxon>
        <taxon>Embryophyta</taxon>
        <taxon>Tracheophyta</taxon>
        <taxon>Spermatophyta</taxon>
        <taxon>Magnoliopsida</taxon>
        <taxon>Liliopsida</taxon>
        <taxon>Poales</taxon>
        <taxon>Poaceae</taxon>
        <taxon>PACMAD clade</taxon>
        <taxon>Panicoideae</taxon>
        <taxon>Panicodae</taxon>
        <taxon>Paniceae</taxon>
        <taxon>Cenchrinae</taxon>
        <taxon>Setaria</taxon>
    </lineage>
</organism>
<evidence type="ECO:0000313" key="1">
    <source>
        <dbReference type="EnsemblPlants" id="KQL14429"/>
    </source>
</evidence>
<dbReference type="InParanoid" id="K3ZFM7"/>
<dbReference type="AlphaFoldDB" id="K3ZFM7"/>
<proteinExistence type="predicted"/>
<reference evidence="1" key="2">
    <citation type="submission" date="2018-08" db="UniProtKB">
        <authorList>
            <consortium name="EnsemblPlants"/>
        </authorList>
    </citation>
    <scope>IDENTIFICATION</scope>
    <source>
        <strain evidence="1">Yugu1</strain>
    </source>
</reference>
<sequence length="33" mass="3561">MKLCICSSSCVSLTTSTSLKLQETDGAFLERHA</sequence>
<keyword evidence="2" id="KW-1185">Reference proteome</keyword>
<dbReference type="HOGENOM" id="CLU_3385615_0_0_1"/>
<dbReference type="Gramene" id="KQL14429">
    <property type="protein sequence ID" value="KQL14429"/>
    <property type="gene ID" value="SETIT_025379mg"/>
</dbReference>
<reference evidence="2" key="1">
    <citation type="journal article" date="2012" name="Nat. Biotechnol.">
        <title>Reference genome sequence of the model plant Setaria.</title>
        <authorList>
            <person name="Bennetzen J.L."/>
            <person name="Schmutz J."/>
            <person name="Wang H."/>
            <person name="Percifield R."/>
            <person name="Hawkins J."/>
            <person name="Pontaroli A.C."/>
            <person name="Estep M."/>
            <person name="Feng L."/>
            <person name="Vaughn J.N."/>
            <person name="Grimwood J."/>
            <person name="Jenkins J."/>
            <person name="Barry K."/>
            <person name="Lindquist E."/>
            <person name="Hellsten U."/>
            <person name="Deshpande S."/>
            <person name="Wang X."/>
            <person name="Wu X."/>
            <person name="Mitros T."/>
            <person name="Triplett J."/>
            <person name="Yang X."/>
            <person name="Ye C.Y."/>
            <person name="Mauro-Herrera M."/>
            <person name="Wang L."/>
            <person name="Li P."/>
            <person name="Sharma M."/>
            <person name="Sharma R."/>
            <person name="Ronald P.C."/>
            <person name="Panaud O."/>
            <person name="Kellogg E.A."/>
            <person name="Brutnell T.P."/>
            <person name="Doust A.N."/>
            <person name="Tuskan G.A."/>
            <person name="Rokhsar D."/>
            <person name="Devos K.M."/>
        </authorList>
    </citation>
    <scope>NUCLEOTIDE SEQUENCE [LARGE SCALE GENOMIC DNA]</scope>
    <source>
        <strain evidence="2">cv. Yugu1</strain>
    </source>
</reference>
<evidence type="ECO:0000313" key="2">
    <source>
        <dbReference type="Proteomes" id="UP000004995"/>
    </source>
</evidence>
<dbReference type="EnsemblPlants" id="KQL14429">
    <property type="protein sequence ID" value="KQL14429"/>
    <property type="gene ID" value="SETIT_025379mg"/>
</dbReference>
<protein>
    <submittedName>
        <fullName evidence="1">Uncharacterized protein</fullName>
    </submittedName>
</protein>
<dbReference type="Proteomes" id="UP000004995">
    <property type="component" value="Unassembled WGS sequence"/>
</dbReference>
<name>K3ZFM7_SETIT</name>
<accession>K3ZFM7</accession>
<dbReference type="EMBL" id="AGNK02001568">
    <property type="status" value="NOT_ANNOTATED_CDS"/>
    <property type="molecule type" value="Genomic_DNA"/>
</dbReference>